<proteinExistence type="predicted"/>
<reference evidence="3 4" key="1">
    <citation type="submission" date="2024-11" db="EMBL/GenBank/DDBJ databases">
        <title>Chromosome-level genome assembly of the freshwater bivalve Anodonta woodiana.</title>
        <authorList>
            <person name="Chen X."/>
        </authorList>
    </citation>
    <scope>NUCLEOTIDE SEQUENCE [LARGE SCALE GENOMIC DNA]</scope>
    <source>
        <strain evidence="3">MN2024</strain>
        <tissue evidence="3">Gills</tissue>
    </source>
</reference>
<gene>
    <name evidence="3" type="ORF">ACJMK2_026571</name>
</gene>
<feature type="signal peptide" evidence="2">
    <location>
        <begin position="1"/>
        <end position="20"/>
    </location>
</feature>
<evidence type="ECO:0000256" key="1">
    <source>
        <dbReference type="SAM" id="MobiDB-lite"/>
    </source>
</evidence>
<evidence type="ECO:0000313" key="4">
    <source>
        <dbReference type="Proteomes" id="UP001634394"/>
    </source>
</evidence>
<comment type="caution">
    <text evidence="3">The sequence shown here is derived from an EMBL/GenBank/DDBJ whole genome shotgun (WGS) entry which is preliminary data.</text>
</comment>
<feature type="compositionally biased region" description="Polar residues" evidence="1">
    <location>
        <begin position="35"/>
        <end position="46"/>
    </location>
</feature>
<evidence type="ECO:0000313" key="3">
    <source>
        <dbReference type="EMBL" id="KAL3886587.1"/>
    </source>
</evidence>
<evidence type="ECO:0008006" key="5">
    <source>
        <dbReference type="Google" id="ProtNLM"/>
    </source>
</evidence>
<feature type="chain" id="PRO_5044868247" description="Secreted protein" evidence="2">
    <location>
        <begin position="21"/>
        <end position="132"/>
    </location>
</feature>
<feature type="region of interest" description="Disordered" evidence="1">
    <location>
        <begin position="22"/>
        <end position="132"/>
    </location>
</feature>
<feature type="compositionally biased region" description="Basic and acidic residues" evidence="1">
    <location>
        <begin position="67"/>
        <end position="77"/>
    </location>
</feature>
<dbReference type="AlphaFoldDB" id="A0ABD3XKG6"/>
<feature type="compositionally biased region" description="Basic and acidic residues" evidence="1">
    <location>
        <begin position="47"/>
        <end position="58"/>
    </location>
</feature>
<organism evidence="3 4">
    <name type="scientific">Sinanodonta woodiana</name>
    <name type="common">Chinese pond mussel</name>
    <name type="synonym">Anodonta woodiana</name>
    <dbReference type="NCBI Taxonomy" id="1069815"/>
    <lineage>
        <taxon>Eukaryota</taxon>
        <taxon>Metazoa</taxon>
        <taxon>Spiralia</taxon>
        <taxon>Lophotrochozoa</taxon>
        <taxon>Mollusca</taxon>
        <taxon>Bivalvia</taxon>
        <taxon>Autobranchia</taxon>
        <taxon>Heteroconchia</taxon>
        <taxon>Palaeoheterodonta</taxon>
        <taxon>Unionida</taxon>
        <taxon>Unionoidea</taxon>
        <taxon>Unionidae</taxon>
        <taxon>Unioninae</taxon>
        <taxon>Sinanodonta</taxon>
    </lineage>
</organism>
<sequence length="132" mass="15323">MRVTVVILAVLVLQISCIYCRPAEQRRGDREKNPNDGSSKVRTPSRQGKDRLETERPKTYKKKKQKDQKIERDETRSPRAQGGNGITRQPRPQVENKQTRPPRSSEERGEVGDQDSHEETHHSRRPQPTTTW</sequence>
<keyword evidence="2" id="KW-0732">Signal</keyword>
<protein>
    <recommendedName>
        <fullName evidence="5">Secreted protein</fullName>
    </recommendedName>
</protein>
<feature type="compositionally biased region" description="Basic and acidic residues" evidence="1">
    <location>
        <begin position="23"/>
        <end position="34"/>
    </location>
</feature>
<evidence type="ECO:0000256" key="2">
    <source>
        <dbReference type="SAM" id="SignalP"/>
    </source>
</evidence>
<feature type="compositionally biased region" description="Basic and acidic residues" evidence="1">
    <location>
        <begin position="103"/>
        <end position="121"/>
    </location>
</feature>
<name>A0ABD3XKG6_SINWO</name>
<dbReference type="Proteomes" id="UP001634394">
    <property type="component" value="Unassembled WGS sequence"/>
</dbReference>
<dbReference type="EMBL" id="JBJQND010000002">
    <property type="protein sequence ID" value="KAL3886587.1"/>
    <property type="molecule type" value="Genomic_DNA"/>
</dbReference>
<accession>A0ABD3XKG6</accession>
<keyword evidence="4" id="KW-1185">Reference proteome</keyword>